<dbReference type="RefSeq" id="WP_387700026.1">
    <property type="nucleotide sequence ID" value="NZ_JBIAMX010000005.1"/>
</dbReference>
<keyword evidence="4" id="KW-0503">Monooxygenase</keyword>
<evidence type="ECO:0000256" key="3">
    <source>
        <dbReference type="ARBA" id="ARBA00023002"/>
    </source>
</evidence>
<keyword evidence="3 6" id="KW-0560">Oxidoreductase</keyword>
<dbReference type="PANTHER" id="PTHR42847">
    <property type="entry name" value="ALKANESULFONATE MONOOXYGENASE"/>
    <property type="match status" value="1"/>
</dbReference>
<protein>
    <submittedName>
        <fullName evidence="6">LLM class flavin-dependent oxidoreductase</fullName>
        <ecNumber evidence="6">1.-.-.-</ecNumber>
    </submittedName>
</protein>
<comment type="caution">
    <text evidence="6">The sequence shown here is derived from an EMBL/GenBank/DDBJ whole genome shotgun (WGS) entry which is preliminary data.</text>
</comment>
<organism evidence="6 7">
    <name type="scientific">Nocardia thailandica</name>
    <dbReference type="NCBI Taxonomy" id="257275"/>
    <lineage>
        <taxon>Bacteria</taxon>
        <taxon>Bacillati</taxon>
        <taxon>Actinomycetota</taxon>
        <taxon>Actinomycetes</taxon>
        <taxon>Mycobacteriales</taxon>
        <taxon>Nocardiaceae</taxon>
        <taxon>Nocardia</taxon>
    </lineage>
</organism>
<proteinExistence type="predicted"/>
<reference evidence="6 7" key="1">
    <citation type="submission" date="2024-10" db="EMBL/GenBank/DDBJ databases">
        <title>The Natural Products Discovery Center: Release of the First 8490 Sequenced Strains for Exploring Actinobacteria Biosynthetic Diversity.</title>
        <authorList>
            <person name="Kalkreuter E."/>
            <person name="Kautsar S.A."/>
            <person name="Yang D."/>
            <person name="Bader C.D."/>
            <person name="Teijaro C.N."/>
            <person name="Fluegel L."/>
            <person name="Davis C.M."/>
            <person name="Simpson J.R."/>
            <person name="Lauterbach L."/>
            <person name="Steele A.D."/>
            <person name="Gui C."/>
            <person name="Meng S."/>
            <person name="Li G."/>
            <person name="Viehrig K."/>
            <person name="Ye F."/>
            <person name="Su P."/>
            <person name="Kiefer A.F."/>
            <person name="Nichols A."/>
            <person name="Cepeda A.J."/>
            <person name="Yan W."/>
            <person name="Fan B."/>
            <person name="Jiang Y."/>
            <person name="Adhikari A."/>
            <person name="Zheng C.-J."/>
            <person name="Schuster L."/>
            <person name="Cowan T.M."/>
            <person name="Smanski M.J."/>
            <person name="Chevrette M.G."/>
            <person name="De Carvalho L.P.S."/>
            <person name="Shen B."/>
        </authorList>
    </citation>
    <scope>NUCLEOTIDE SEQUENCE [LARGE SCALE GENOMIC DNA]</scope>
    <source>
        <strain evidence="6 7">NPDC004045</strain>
    </source>
</reference>
<evidence type="ECO:0000256" key="1">
    <source>
        <dbReference type="ARBA" id="ARBA00022630"/>
    </source>
</evidence>
<dbReference type="PANTHER" id="PTHR42847:SF4">
    <property type="entry name" value="ALKANESULFONATE MONOOXYGENASE-RELATED"/>
    <property type="match status" value="1"/>
</dbReference>
<sequence>MGLRQGVYLAPFGELADPRVTAALAAEAEAAGFDGVFLWDHLVRPRDRGLAVGETWTALAAMATATAWVRLGTRVTPVSRRRPAELARQAVALDQLSGGRCVLGVGLGGDTGGEFTRLGEATDLRERARLLDEGLAVITALWTGEPVEHRGPRFVVDDLVFTPRPVQRPRIPVWVAAQSVRDAPLRRAARYDGLCPEGSPDDVARMLDIVAGHRGDLTGYDVVVAGTDPGDAAAYARAGATWWPTQVPEHTTAAAAAALVRRGPVAV</sequence>
<dbReference type="InterPro" id="IPR036661">
    <property type="entry name" value="Luciferase-like_sf"/>
</dbReference>
<accession>A0ABW6PM01</accession>
<evidence type="ECO:0000256" key="4">
    <source>
        <dbReference type="ARBA" id="ARBA00023033"/>
    </source>
</evidence>
<name>A0ABW6PM01_9NOCA</name>
<dbReference type="Gene3D" id="3.20.20.30">
    <property type="entry name" value="Luciferase-like domain"/>
    <property type="match status" value="1"/>
</dbReference>
<evidence type="ECO:0000313" key="6">
    <source>
        <dbReference type="EMBL" id="MFF0543391.1"/>
    </source>
</evidence>
<gene>
    <name evidence="6" type="ORF">ACFYTF_11210</name>
</gene>
<keyword evidence="1" id="KW-0285">Flavoprotein</keyword>
<dbReference type="EC" id="1.-.-.-" evidence="6"/>
<dbReference type="Proteomes" id="UP001601444">
    <property type="component" value="Unassembled WGS sequence"/>
</dbReference>
<dbReference type="InterPro" id="IPR011251">
    <property type="entry name" value="Luciferase-like_dom"/>
</dbReference>
<dbReference type="EMBL" id="JBIAMX010000005">
    <property type="protein sequence ID" value="MFF0543391.1"/>
    <property type="molecule type" value="Genomic_DNA"/>
</dbReference>
<dbReference type="InterPro" id="IPR050172">
    <property type="entry name" value="SsuD_RutA_monooxygenase"/>
</dbReference>
<dbReference type="GO" id="GO:0016491">
    <property type="term" value="F:oxidoreductase activity"/>
    <property type="evidence" value="ECO:0007669"/>
    <property type="project" value="UniProtKB-KW"/>
</dbReference>
<dbReference type="SUPFAM" id="SSF51679">
    <property type="entry name" value="Bacterial luciferase-like"/>
    <property type="match status" value="1"/>
</dbReference>
<evidence type="ECO:0000313" key="7">
    <source>
        <dbReference type="Proteomes" id="UP001601444"/>
    </source>
</evidence>
<keyword evidence="7" id="KW-1185">Reference proteome</keyword>
<dbReference type="Pfam" id="PF00296">
    <property type="entry name" value="Bac_luciferase"/>
    <property type="match status" value="1"/>
</dbReference>
<feature type="domain" description="Luciferase-like" evidence="5">
    <location>
        <begin position="17"/>
        <end position="208"/>
    </location>
</feature>
<evidence type="ECO:0000259" key="5">
    <source>
        <dbReference type="Pfam" id="PF00296"/>
    </source>
</evidence>
<evidence type="ECO:0000256" key="2">
    <source>
        <dbReference type="ARBA" id="ARBA00022643"/>
    </source>
</evidence>
<keyword evidence="2" id="KW-0288">FMN</keyword>